<evidence type="ECO:0000313" key="2">
    <source>
        <dbReference type="Proteomes" id="UP000814033"/>
    </source>
</evidence>
<protein>
    <submittedName>
        <fullName evidence="1">DUF1671-domain-containing protein</fullName>
    </submittedName>
</protein>
<dbReference type="EMBL" id="MU275890">
    <property type="protein sequence ID" value="KAI0048215.1"/>
    <property type="molecule type" value="Genomic_DNA"/>
</dbReference>
<proteinExistence type="predicted"/>
<reference evidence="1" key="1">
    <citation type="submission" date="2021-02" db="EMBL/GenBank/DDBJ databases">
        <authorList>
            <consortium name="DOE Joint Genome Institute"/>
            <person name="Ahrendt S."/>
            <person name="Looney B.P."/>
            <person name="Miyauchi S."/>
            <person name="Morin E."/>
            <person name="Drula E."/>
            <person name="Courty P.E."/>
            <person name="Chicoki N."/>
            <person name="Fauchery L."/>
            <person name="Kohler A."/>
            <person name="Kuo A."/>
            <person name="Labutti K."/>
            <person name="Pangilinan J."/>
            <person name="Lipzen A."/>
            <person name="Riley R."/>
            <person name="Andreopoulos W."/>
            <person name="He G."/>
            <person name="Johnson J."/>
            <person name="Barry K.W."/>
            <person name="Grigoriev I.V."/>
            <person name="Nagy L."/>
            <person name="Hibbett D."/>
            <person name="Henrissat B."/>
            <person name="Matheny P.B."/>
            <person name="Labbe J."/>
            <person name="Martin F."/>
        </authorList>
    </citation>
    <scope>NUCLEOTIDE SEQUENCE</scope>
    <source>
        <strain evidence="1">FP105234-sp</strain>
    </source>
</reference>
<keyword evidence="2" id="KW-1185">Reference proteome</keyword>
<reference evidence="1" key="2">
    <citation type="journal article" date="2022" name="New Phytol.">
        <title>Evolutionary transition to the ectomycorrhizal habit in the genomes of a hyperdiverse lineage of mushroom-forming fungi.</title>
        <authorList>
            <person name="Looney B."/>
            <person name="Miyauchi S."/>
            <person name="Morin E."/>
            <person name="Drula E."/>
            <person name="Courty P.E."/>
            <person name="Kohler A."/>
            <person name="Kuo A."/>
            <person name="LaButti K."/>
            <person name="Pangilinan J."/>
            <person name="Lipzen A."/>
            <person name="Riley R."/>
            <person name="Andreopoulos W."/>
            <person name="He G."/>
            <person name="Johnson J."/>
            <person name="Nolan M."/>
            <person name="Tritt A."/>
            <person name="Barry K.W."/>
            <person name="Grigoriev I.V."/>
            <person name="Nagy L.G."/>
            <person name="Hibbett D."/>
            <person name="Henrissat B."/>
            <person name="Matheny P.B."/>
            <person name="Labbe J."/>
            <person name="Martin F.M."/>
        </authorList>
    </citation>
    <scope>NUCLEOTIDE SEQUENCE</scope>
    <source>
        <strain evidence="1">FP105234-sp</strain>
    </source>
</reference>
<evidence type="ECO:0000313" key="1">
    <source>
        <dbReference type="EMBL" id="KAI0048215.1"/>
    </source>
</evidence>
<accession>A0ACB8RVW8</accession>
<gene>
    <name evidence="1" type="ORF">FA95DRAFT_1605428</name>
</gene>
<dbReference type="Proteomes" id="UP000814033">
    <property type="component" value="Unassembled WGS sequence"/>
</dbReference>
<sequence length="475" mass="53401">MHDSDIEVVAMTASPRATKEPLRCQVCHVSIEDLSVDRRQAHYEKHFGDAASSSSSKPSTRKPSSSSKKPLWISRGPNKDLFWYSSLESQPPHNYTPGLIPFLKKTLATSVERNHTRRAVLCYDRAVHIYHEQWDTGWGCGYRNFLMACTALMDQQFQDLYFSLLDASPSPSVENLKALIEEAWKAGFDVEGAKQLKRALVGQQKWIGTAELYVAFTYRGIPCQLADFHLPGDMISPLLDWIKNYFSPPKDSKHSNAQDAWRGLSPVIVTDRMPIILQHQGHSRTVVGYEITKTGSMNLLMFDPSRRIPDNVREAVLSHFHKSEDEPPMQGASISNPKNGTAQRLMHSIRKPFTSQGKRRASPLSPQESTVKRIRAGSIENDDDDVVVITSDEELAVDQSPMKGGNGSSVIGKARVPHDGGTGRLDVMKTLKIFRLEQRKLASKEKYQILWFPMGDPLSDAQKRERIIVTSDKIC</sequence>
<comment type="caution">
    <text evidence="1">The sequence shown here is derived from an EMBL/GenBank/DDBJ whole genome shotgun (WGS) entry which is preliminary data.</text>
</comment>
<organism evidence="1 2">
    <name type="scientific">Auriscalpium vulgare</name>
    <dbReference type="NCBI Taxonomy" id="40419"/>
    <lineage>
        <taxon>Eukaryota</taxon>
        <taxon>Fungi</taxon>
        <taxon>Dikarya</taxon>
        <taxon>Basidiomycota</taxon>
        <taxon>Agaricomycotina</taxon>
        <taxon>Agaricomycetes</taxon>
        <taxon>Russulales</taxon>
        <taxon>Auriscalpiaceae</taxon>
        <taxon>Auriscalpium</taxon>
    </lineage>
</organism>
<name>A0ACB8RVW8_9AGAM</name>